<dbReference type="PROSITE" id="PS00107">
    <property type="entry name" value="PROTEIN_KINASE_ATP"/>
    <property type="match status" value="1"/>
</dbReference>
<feature type="region of interest" description="Disordered" evidence="3">
    <location>
        <begin position="356"/>
        <end position="396"/>
    </location>
</feature>
<evidence type="ECO:0000256" key="1">
    <source>
        <dbReference type="ARBA" id="ARBA00008874"/>
    </source>
</evidence>
<dbReference type="Gene3D" id="1.10.510.10">
    <property type="entry name" value="Transferase(Phosphotransferase) domain 1"/>
    <property type="match status" value="1"/>
</dbReference>
<feature type="domain" description="Protein kinase" evidence="4">
    <location>
        <begin position="16"/>
        <end position="277"/>
    </location>
</feature>
<dbReference type="OrthoDB" id="248923at2759"/>
<dbReference type="Gene3D" id="3.30.200.20">
    <property type="entry name" value="Phosphorylase Kinase, domain 1"/>
    <property type="match status" value="1"/>
</dbReference>
<dbReference type="PROSITE" id="PS50011">
    <property type="entry name" value="PROTEIN_KINASE_DOM"/>
    <property type="match status" value="1"/>
</dbReference>
<dbReference type="PANTHER" id="PTHR48014">
    <property type="entry name" value="SERINE/THREONINE-PROTEIN KINASE FRAY2"/>
    <property type="match status" value="1"/>
</dbReference>
<dbReference type="Pfam" id="PF00069">
    <property type="entry name" value="Pkinase"/>
    <property type="match status" value="1"/>
</dbReference>
<dbReference type="SMART" id="SM00220">
    <property type="entry name" value="S_TKc"/>
    <property type="match status" value="1"/>
</dbReference>
<evidence type="ECO:0000259" key="4">
    <source>
        <dbReference type="PROSITE" id="PS50011"/>
    </source>
</evidence>
<evidence type="ECO:0000313" key="5">
    <source>
        <dbReference type="EMBL" id="PPS02516.1"/>
    </source>
</evidence>
<dbReference type="InterPro" id="IPR017441">
    <property type="entry name" value="Protein_kinase_ATP_BS"/>
</dbReference>
<accession>A0A2P5XGN9</accession>
<evidence type="ECO:0000256" key="3">
    <source>
        <dbReference type="SAM" id="MobiDB-lite"/>
    </source>
</evidence>
<evidence type="ECO:0000256" key="2">
    <source>
        <dbReference type="PROSITE-ProRule" id="PRU10141"/>
    </source>
</evidence>
<feature type="binding site" evidence="2">
    <location>
        <position position="45"/>
    </location>
    <ligand>
        <name>ATP</name>
        <dbReference type="ChEBI" id="CHEBI:30616"/>
    </ligand>
</feature>
<dbReference type="GO" id="GO:0004672">
    <property type="term" value="F:protein kinase activity"/>
    <property type="evidence" value="ECO:0007669"/>
    <property type="project" value="InterPro"/>
</dbReference>
<sequence>MEHTLEKRYPVNPKDYKLYEEIGEGVSATVYRALCIPLNEIVAIKVLDLEKCNSDLDGIRREVQTMSLIDHPNLLWALCSFTTGHSLWIVMPYMAGGSCLHIMKSAYPEGFEEPVIATLLREVLKALVYLHAHGHIHRDVKAGNILIDSDGSVKLADFGVSASMFDAGDRQRSRNTFVGTPCWMAPEVMQQLHGYDFKADIWSFGITALELAHGHAPFSKYPPMKVLLMTLQNAPPGLDYERDKRFSKSFKEMVAACLVKDPKKRPTSDKLLKHQFFKNARSYDYLARTILDGFASLGERFRVLKTKEADLLVENKALYEDKEQLSQKEYIRGISAWNFNLEDLKSQAALIHDYDDVPNAEDRDGSRNQRNSNGVVGLSPERMSSEMASNSIASSSQEVPVTPNYFTVIELSDLTIKLDGLNDLHDLKSSLASFPIKPLQALKKQGCFDIGEDDEDVNSPNRKGVNQSGSEPFVIKSSRAMEQDASRNEGENSGQSSSLLHQVIPEHKKFLSGPLIPDNALSPKKVTGNGDRDFPQPKFQSEHNYSGPLLYRQKRETNSPSPEDASEGAVVRRGRFKVTSAELSPKGPTNCILNPVTRGSTNPASLNLSPSAVLPSLQCILQQNTIQREEIVRLIKHLEQTSGKASKLFCCMTTRNYLMLNLPSLPCTGKLGDFTEVGINDLLQIAHSSPREKELQFRVLQLQQSIGNLVEELQRQKMKNAQVNFTLWCDLAVRETIKCIGQQQRVKISGLAHCVAGFPASRSTDWIVGNIRNCLNIVTPGLEWSLLLSMLAWCLWHTRNKLVFTEENVLPEEIISYCSALSTDVLNADHYTYVGADSLGLNAHLLAPDIGWVKLNCDGVIYPISNEASHTGSPW</sequence>
<feature type="region of interest" description="Disordered" evidence="3">
    <location>
        <begin position="511"/>
        <end position="547"/>
    </location>
</feature>
<dbReference type="AlphaFoldDB" id="A0A2P5XGN9"/>
<comment type="similarity">
    <text evidence="1">Belongs to the protein kinase superfamily. STE Ser/Thr protein kinase family. STE20 subfamily.</text>
</comment>
<keyword evidence="2" id="KW-0547">Nucleotide-binding</keyword>
<dbReference type="FunFam" id="1.10.510.10:FF:000208">
    <property type="entry name" value="serine/threonine-protein kinase BLUS1 isoform X1"/>
    <property type="match status" value="1"/>
</dbReference>
<dbReference type="InterPro" id="IPR011009">
    <property type="entry name" value="Kinase-like_dom_sf"/>
</dbReference>
<reference evidence="5 6" key="1">
    <citation type="submission" date="2015-01" db="EMBL/GenBank/DDBJ databases">
        <title>Genome of allotetraploid Gossypium barbadense reveals genomic plasticity and fiber elongation in cotton evolution.</title>
        <authorList>
            <person name="Chen X."/>
            <person name="Liu X."/>
            <person name="Zhao B."/>
            <person name="Zheng H."/>
            <person name="Hu Y."/>
            <person name="Lu G."/>
            <person name="Yang C."/>
            <person name="Chen J."/>
            <person name="Shan C."/>
            <person name="Zhang L."/>
            <person name="Zhou Y."/>
            <person name="Wang L."/>
            <person name="Guo W."/>
            <person name="Bai Y."/>
            <person name="Ruan J."/>
            <person name="Shangguan X."/>
            <person name="Mao Y."/>
            <person name="Jiang J."/>
            <person name="Zhu Y."/>
            <person name="Lei J."/>
            <person name="Kang H."/>
            <person name="Chen S."/>
            <person name="He X."/>
            <person name="Wang R."/>
            <person name="Wang Y."/>
            <person name="Chen J."/>
            <person name="Wang L."/>
            <person name="Yu S."/>
            <person name="Wang B."/>
            <person name="Wei J."/>
            <person name="Song S."/>
            <person name="Lu X."/>
            <person name="Gao Z."/>
            <person name="Gu W."/>
            <person name="Deng X."/>
            <person name="Ma D."/>
            <person name="Wang S."/>
            <person name="Liang W."/>
            <person name="Fang L."/>
            <person name="Cai C."/>
            <person name="Zhu X."/>
            <person name="Zhou B."/>
            <person name="Zhang Y."/>
            <person name="Chen Z."/>
            <person name="Xu S."/>
            <person name="Zhu R."/>
            <person name="Wang S."/>
            <person name="Zhang T."/>
            <person name="Zhao G."/>
        </authorList>
    </citation>
    <scope>NUCLEOTIDE SEQUENCE [LARGE SCALE GENOMIC DNA]</scope>
    <source>
        <strain evidence="6">cv. Xinhai21</strain>
        <tissue evidence="5">Leaf</tissue>
    </source>
</reference>
<dbReference type="PANTHER" id="PTHR48014:SF10">
    <property type="entry name" value="PROTEIN KINASE SUPERFAMILY PROTEIN"/>
    <property type="match status" value="1"/>
</dbReference>
<feature type="compositionally biased region" description="Polar residues" evidence="3">
    <location>
        <begin position="458"/>
        <end position="470"/>
    </location>
</feature>
<evidence type="ECO:0000313" key="6">
    <source>
        <dbReference type="Proteomes" id="UP000239757"/>
    </source>
</evidence>
<feature type="compositionally biased region" description="Basic and acidic residues" evidence="3">
    <location>
        <begin position="356"/>
        <end position="367"/>
    </location>
</feature>
<feature type="compositionally biased region" description="Low complexity" evidence="3">
    <location>
        <begin position="385"/>
        <end position="396"/>
    </location>
</feature>
<name>A0A2P5XGN9_GOSBA</name>
<dbReference type="InterPro" id="IPR047173">
    <property type="entry name" value="STRAD_A/B-like"/>
</dbReference>
<feature type="region of interest" description="Disordered" evidence="3">
    <location>
        <begin position="452"/>
        <end position="474"/>
    </location>
</feature>
<dbReference type="GO" id="GO:0005524">
    <property type="term" value="F:ATP binding"/>
    <property type="evidence" value="ECO:0007669"/>
    <property type="project" value="UniProtKB-UniRule"/>
</dbReference>
<keyword evidence="2" id="KW-0067">ATP-binding</keyword>
<gene>
    <name evidence="5" type="ORF">GOBAR_AA18135</name>
</gene>
<dbReference type="EMBL" id="KZ664907">
    <property type="protein sequence ID" value="PPS02516.1"/>
    <property type="molecule type" value="Genomic_DNA"/>
</dbReference>
<dbReference type="InterPro" id="IPR000719">
    <property type="entry name" value="Prot_kinase_dom"/>
</dbReference>
<dbReference type="CDD" id="cd06610">
    <property type="entry name" value="STKc_OSR1_SPAK"/>
    <property type="match status" value="1"/>
</dbReference>
<organism evidence="5 6">
    <name type="scientific">Gossypium barbadense</name>
    <name type="common">Sea Island cotton</name>
    <name type="synonym">Hibiscus barbadensis</name>
    <dbReference type="NCBI Taxonomy" id="3634"/>
    <lineage>
        <taxon>Eukaryota</taxon>
        <taxon>Viridiplantae</taxon>
        <taxon>Streptophyta</taxon>
        <taxon>Embryophyta</taxon>
        <taxon>Tracheophyta</taxon>
        <taxon>Spermatophyta</taxon>
        <taxon>Magnoliopsida</taxon>
        <taxon>eudicotyledons</taxon>
        <taxon>Gunneridae</taxon>
        <taxon>Pentapetalae</taxon>
        <taxon>rosids</taxon>
        <taxon>malvids</taxon>
        <taxon>Malvales</taxon>
        <taxon>Malvaceae</taxon>
        <taxon>Malvoideae</taxon>
        <taxon>Gossypium</taxon>
    </lineage>
</organism>
<dbReference type="FunFam" id="3.30.200.20:FF:000099">
    <property type="entry name" value="Serine/threonine-protein kinase BLUS1"/>
    <property type="match status" value="1"/>
</dbReference>
<dbReference type="GO" id="GO:0043539">
    <property type="term" value="F:protein serine/threonine kinase activator activity"/>
    <property type="evidence" value="ECO:0007669"/>
    <property type="project" value="InterPro"/>
</dbReference>
<dbReference type="SUPFAM" id="SSF56112">
    <property type="entry name" value="Protein kinase-like (PK-like)"/>
    <property type="match status" value="1"/>
</dbReference>
<protein>
    <recommendedName>
        <fullName evidence="4">Protein kinase domain-containing protein</fullName>
    </recommendedName>
</protein>
<dbReference type="Proteomes" id="UP000239757">
    <property type="component" value="Unassembled WGS sequence"/>
</dbReference>
<proteinExistence type="inferred from homology"/>